<reference evidence="1 2" key="1">
    <citation type="submission" date="2016-10" db="EMBL/GenBank/DDBJ databases">
        <title>Comparative genome analysis of multiple Pseudomonas spp. focuses on biocontrol and plant growth promoting traits.</title>
        <authorList>
            <person name="Tao X.-Y."/>
            <person name="Taylor C.G."/>
        </authorList>
    </citation>
    <scope>NUCLEOTIDE SEQUENCE [LARGE SCALE GENOMIC DNA]</scope>
    <source>
        <strain evidence="1 2">37A10</strain>
    </source>
</reference>
<accession>A0A423K0M6</accession>
<gene>
    <name evidence="1" type="ORF">BK666_17545</name>
</gene>
<proteinExistence type="predicted"/>
<dbReference type="Gene3D" id="3.30.429.10">
    <property type="entry name" value="Macrophage Migration Inhibitory Factor"/>
    <property type="match status" value="2"/>
</dbReference>
<dbReference type="Proteomes" id="UP000285349">
    <property type="component" value="Unassembled WGS sequence"/>
</dbReference>
<dbReference type="InterPro" id="IPR014347">
    <property type="entry name" value="Tautomerase/MIF_sf"/>
</dbReference>
<evidence type="ECO:0000313" key="2">
    <source>
        <dbReference type="Proteomes" id="UP000285349"/>
    </source>
</evidence>
<dbReference type="EMBL" id="MOBQ01000022">
    <property type="protein sequence ID" value="RON44168.1"/>
    <property type="molecule type" value="Genomic_DNA"/>
</dbReference>
<organism evidence="1 2">
    <name type="scientific">Pseudomonas frederiksbergensis</name>
    <dbReference type="NCBI Taxonomy" id="104087"/>
    <lineage>
        <taxon>Bacteria</taxon>
        <taxon>Pseudomonadati</taxon>
        <taxon>Pseudomonadota</taxon>
        <taxon>Gammaproteobacteria</taxon>
        <taxon>Pseudomonadales</taxon>
        <taxon>Pseudomonadaceae</taxon>
        <taxon>Pseudomonas</taxon>
    </lineage>
</organism>
<dbReference type="RefSeq" id="WP_123511538.1">
    <property type="nucleotide sequence ID" value="NZ_JBNDIR010000001.1"/>
</dbReference>
<comment type="caution">
    <text evidence="1">The sequence shown here is derived from an EMBL/GenBank/DDBJ whole genome shotgun (WGS) entry which is preliminary data.</text>
</comment>
<dbReference type="SUPFAM" id="SSF55331">
    <property type="entry name" value="Tautomerase/MIF"/>
    <property type="match status" value="1"/>
</dbReference>
<protein>
    <submittedName>
        <fullName evidence="1">4-oxalocrotonate tautomerase</fullName>
    </submittedName>
</protein>
<name>A0A423K0M6_9PSED</name>
<dbReference type="AlphaFoldDB" id="A0A423K0M6"/>
<evidence type="ECO:0000313" key="1">
    <source>
        <dbReference type="EMBL" id="RON44168.1"/>
    </source>
</evidence>
<sequence>MPGITLKIAGEPNAELVQRIVPQLTALTCEVLEKRPELTMVMVQFVPHALWFIDSRSLAELGRNSFRLEVTITDETNTKAQKARYQQEAFALLAEEIGNLHPHSNIHVIDCKASSYGYGGVSQEYKLYHP</sequence>
<dbReference type="OrthoDB" id="8561934at2"/>